<gene>
    <name evidence="2" type="ORF">PG996_000192</name>
</gene>
<reference evidence="2 3" key="1">
    <citation type="submission" date="2023-01" db="EMBL/GenBank/DDBJ databases">
        <title>Analysis of 21 Apiospora genomes using comparative genomics revels a genus with tremendous synthesis potential of carbohydrate active enzymes and secondary metabolites.</title>
        <authorList>
            <person name="Sorensen T."/>
        </authorList>
    </citation>
    <scope>NUCLEOTIDE SEQUENCE [LARGE SCALE GENOMIC DNA]</scope>
    <source>
        <strain evidence="2 3">CBS 83171</strain>
    </source>
</reference>
<name>A0ABR1WFW3_9PEZI</name>
<dbReference type="Gene3D" id="3.60.21.10">
    <property type="match status" value="1"/>
</dbReference>
<evidence type="ECO:0000259" key="1">
    <source>
        <dbReference type="Pfam" id="PF00149"/>
    </source>
</evidence>
<evidence type="ECO:0000313" key="2">
    <source>
        <dbReference type="EMBL" id="KAK8081411.1"/>
    </source>
</evidence>
<dbReference type="PANTHER" id="PTHR12905">
    <property type="entry name" value="METALLOPHOSPHOESTERASE"/>
    <property type="match status" value="1"/>
</dbReference>
<dbReference type="InterPro" id="IPR029052">
    <property type="entry name" value="Metallo-depent_PP-like"/>
</dbReference>
<dbReference type="Pfam" id="PF00149">
    <property type="entry name" value="Metallophos"/>
    <property type="match status" value="1"/>
</dbReference>
<dbReference type="InterPro" id="IPR004843">
    <property type="entry name" value="Calcineurin-like_PHP"/>
</dbReference>
<organism evidence="2 3">
    <name type="scientific">Apiospora saccharicola</name>
    <dbReference type="NCBI Taxonomy" id="335842"/>
    <lineage>
        <taxon>Eukaryota</taxon>
        <taxon>Fungi</taxon>
        <taxon>Dikarya</taxon>
        <taxon>Ascomycota</taxon>
        <taxon>Pezizomycotina</taxon>
        <taxon>Sordariomycetes</taxon>
        <taxon>Xylariomycetidae</taxon>
        <taxon>Amphisphaeriales</taxon>
        <taxon>Apiosporaceae</taxon>
        <taxon>Apiospora</taxon>
    </lineage>
</organism>
<feature type="domain" description="Calcineurin-like phosphoesterase" evidence="1">
    <location>
        <begin position="7"/>
        <end position="212"/>
    </location>
</feature>
<evidence type="ECO:0000313" key="3">
    <source>
        <dbReference type="Proteomes" id="UP001446871"/>
    </source>
</evidence>
<comment type="caution">
    <text evidence="2">The sequence shown here is derived from an EMBL/GenBank/DDBJ whole genome shotgun (WGS) entry which is preliminary data.</text>
</comment>
<dbReference type="InterPro" id="IPR051693">
    <property type="entry name" value="UPF0046_metallophosphoest"/>
</dbReference>
<dbReference type="CDD" id="cd07379">
    <property type="entry name" value="MPP_239FB"/>
    <property type="match status" value="1"/>
</dbReference>
<keyword evidence="3" id="KW-1185">Reference proteome</keyword>
<dbReference type="SUPFAM" id="SSF56300">
    <property type="entry name" value="Metallo-dependent phosphatases"/>
    <property type="match status" value="1"/>
</dbReference>
<sequence length="346" mass="38021">MAAIKTRFLIISDTHGQLFDTKGAQQANADVVIHCGDLTDESKIDEFRTTLDLLRQLPAPLKLVVPGNHDLTLDEPTFRQRLAEVTQPIEPELVVKSFGELGEPRRLFEQARDAGILLLDEGNHVFNLGNGAVLRVYASPATQSRGGWAFQYPPDEKHDFAIADDTHVAITHGPPLGITDYTDSNQRAGCPQLFGAVARAKPMLHCFGHIHEGWGGKLVAWRDPLPSSSINVGGENKQQPQQEPSHFTHINNEQSVVVEKLSNLKMGRFDDAETVKSKVERAQDYVRKGYCSTSHCSNDAHPLVPGSQTLFINAAITGRDDELPIQPPWVVDIELPQAAGPKPDGQ</sequence>
<dbReference type="Proteomes" id="UP001446871">
    <property type="component" value="Unassembled WGS sequence"/>
</dbReference>
<accession>A0ABR1WFW3</accession>
<proteinExistence type="predicted"/>
<protein>
    <recommendedName>
        <fullName evidence="1">Calcineurin-like phosphoesterase domain-containing protein</fullName>
    </recommendedName>
</protein>
<dbReference type="PANTHER" id="PTHR12905:SF0">
    <property type="entry name" value="CALCINEURIN-LIKE PHOSPHOESTERASE DOMAIN-CONTAINING PROTEIN"/>
    <property type="match status" value="1"/>
</dbReference>
<dbReference type="EMBL" id="JAQQWM010000001">
    <property type="protein sequence ID" value="KAK8081411.1"/>
    <property type="molecule type" value="Genomic_DNA"/>
</dbReference>